<organism evidence="3 4">
    <name type="scientific">Pyricularia grisea</name>
    <name type="common">Crabgrass-specific blast fungus</name>
    <name type="synonym">Magnaporthe grisea</name>
    <dbReference type="NCBI Taxonomy" id="148305"/>
    <lineage>
        <taxon>Eukaryota</taxon>
        <taxon>Fungi</taxon>
        <taxon>Dikarya</taxon>
        <taxon>Ascomycota</taxon>
        <taxon>Pezizomycotina</taxon>
        <taxon>Sordariomycetes</taxon>
        <taxon>Sordariomycetidae</taxon>
        <taxon>Magnaporthales</taxon>
        <taxon>Pyriculariaceae</taxon>
        <taxon>Pyricularia</taxon>
    </lineage>
</organism>
<gene>
    <name evidence="4" type="ORF">PgNI_03575</name>
</gene>
<evidence type="ECO:0000313" key="4">
    <source>
        <dbReference type="RefSeq" id="XP_030984417.1"/>
    </source>
</evidence>
<keyword evidence="3" id="KW-1185">Reference proteome</keyword>
<feature type="transmembrane region" description="Helical" evidence="2">
    <location>
        <begin position="422"/>
        <end position="439"/>
    </location>
</feature>
<feature type="compositionally biased region" description="Low complexity" evidence="1">
    <location>
        <begin position="706"/>
        <end position="725"/>
    </location>
</feature>
<evidence type="ECO:0000256" key="2">
    <source>
        <dbReference type="SAM" id="Phobius"/>
    </source>
</evidence>
<dbReference type="InterPro" id="IPR036259">
    <property type="entry name" value="MFS_trans_sf"/>
</dbReference>
<feature type="transmembrane region" description="Helical" evidence="2">
    <location>
        <begin position="536"/>
        <end position="560"/>
    </location>
</feature>
<feature type="compositionally biased region" description="Low complexity" evidence="1">
    <location>
        <begin position="654"/>
        <end position="670"/>
    </location>
</feature>
<sequence length="766" mass="84707">MATAVGNLATAIAASSFTPSAGLALPSESIRAGLGHNSTVEQDSASNSAPASPASSFEPVSLRFVPSNSTINSNLKKDNYGVLRAYPQPFTRAINQIRDISTHITTDWAHADLSNYSNLPPNTPPRGRIPVDQPTCFVVRSGSVTESNTEPRTFNCTQACYDPRLLFEPTTLATCMQLATASLWIADNKTKMDPKDVYSRKLAESLSFSNDLTDFNGSSVVQSMVQCSVAACRNKGKGACSDEIMNLKDITVRTDNLLQIATALSGYCDHADSVVNEDIAGPGVLMAYIFQTGIAMLFFGLAKLLSSVMRPIFYTKAWINKDTRKNALKMSREMQRTLSLTRGNAAVISSMIEFQEVQGFFVAAIQVATLVTFRSTDGPDLGSVTSLGSILFNSGLVQVLAVSGVLPVLLVQCCLQRSGMRWWYTLAISSIVFILGMTVDIRGGYMLPAFQRVFDHFRQTQGVSECGGNPSPLVYCTGDLRFAVADDLGQNISYWVYPSLLLEQVSWWAWRRYAMEIKARRWEKRRPWARLFRRRLWPGIWFLYWVALQVVLVVFTAMYFYNIFLLVAETTLLNDQRWTYGQLVALMVWAPILGKYIYFNIFGIEEGFSRRLAKHYKVIHQDYPDTEDEEVHESDDDDDNLEQGIELKVTPQQSSTTLPGVPSPTGTTPGRDFDVASRPPSERSMSSRHSMRSIRSHPIPSPLGPPTGSTAVATPTTSAPPGTVSEDSDRNHPFLEGFGQDNITMVGGIPMIVEDHAPFDRPRGDV</sequence>
<keyword evidence="2" id="KW-0472">Membrane</keyword>
<reference evidence="4" key="2">
    <citation type="submission" date="2019-10" db="EMBL/GenBank/DDBJ databases">
        <authorList>
            <consortium name="NCBI Genome Project"/>
        </authorList>
    </citation>
    <scope>NUCLEOTIDE SEQUENCE</scope>
    <source>
        <strain evidence="4">NI907</strain>
    </source>
</reference>
<keyword evidence="2" id="KW-0812">Transmembrane</keyword>
<feature type="region of interest" description="Disordered" evidence="1">
    <location>
        <begin position="38"/>
        <end position="57"/>
    </location>
</feature>
<dbReference type="SUPFAM" id="SSF103473">
    <property type="entry name" value="MFS general substrate transporter"/>
    <property type="match status" value="1"/>
</dbReference>
<keyword evidence="2" id="KW-1133">Transmembrane helix</keyword>
<dbReference type="OrthoDB" id="4582561at2759"/>
<dbReference type="GeneID" id="41958538"/>
<feature type="transmembrane region" description="Helical" evidence="2">
    <location>
        <begin position="285"/>
        <end position="306"/>
    </location>
</feature>
<protein>
    <submittedName>
        <fullName evidence="4">Uncharacterized protein</fullName>
    </submittedName>
</protein>
<accession>A0A6P8BB53</accession>
<proteinExistence type="predicted"/>
<reference evidence="4" key="3">
    <citation type="submission" date="2025-08" db="UniProtKB">
        <authorList>
            <consortium name="RefSeq"/>
        </authorList>
    </citation>
    <scope>IDENTIFICATION</scope>
    <source>
        <strain evidence="4">NI907</strain>
    </source>
</reference>
<dbReference type="Proteomes" id="UP000515153">
    <property type="component" value="Unplaced"/>
</dbReference>
<dbReference type="RefSeq" id="XP_030984417.1">
    <property type="nucleotide sequence ID" value="XM_031123629.1"/>
</dbReference>
<feature type="compositionally biased region" description="Low complexity" evidence="1">
    <location>
        <begin position="677"/>
        <end position="688"/>
    </location>
</feature>
<dbReference type="KEGG" id="pgri:PgNI_03575"/>
<feature type="compositionally biased region" description="Low complexity" evidence="1">
    <location>
        <begin position="44"/>
        <end position="56"/>
    </location>
</feature>
<feature type="transmembrane region" description="Helical" evidence="2">
    <location>
        <begin position="395"/>
        <end position="415"/>
    </location>
</feature>
<feature type="transmembrane region" description="Helical" evidence="2">
    <location>
        <begin position="357"/>
        <end position="375"/>
    </location>
</feature>
<reference evidence="4" key="1">
    <citation type="journal article" date="2019" name="Mol. Biol. Evol.">
        <title>Blast fungal genomes show frequent chromosomal changes, gene gains and losses, and effector gene turnover.</title>
        <authorList>
            <person name="Gomez Luciano L.B."/>
            <person name="Jason Tsai I."/>
            <person name="Chuma I."/>
            <person name="Tosa Y."/>
            <person name="Chen Y.H."/>
            <person name="Li J.Y."/>
            <person name="Li M.Y."/>
            <person name="Jade Lu M.Y."/>
            <person name="Nakayashiki H."/>
            <person name="Li W.H."/>
        </authorList>
    </citation>
    <scope>NUCLEOTIDE SEQUENCE</scope>
    <source>
        <strain evidence="4">NI907</strain>
    </source>
</reference>
<feature type="region of interest" description="Disordered" evidence="1">
    <location>
        <begin position="648"/>
        <end position="730"/>
    </location>
</feature>
<dbReference type="AlphaFoldDB" id="A0A6P8BB53"/>
<name>A0A6P8BB53_PYRGI</name>
<evidence type="ECO:0000256" key="1">
    <source>
        <dbReference type="SAM" id="MobiDB-lite"/>
    </source>
</evidence>
<evidence type="ECO:0000313" key="3">
    <source>
        <dbReference type="Proteomes" id="UP000515153"/>
    </source>
</evidence>
<feature type="transmembrane region" description="Helical" evidence="2">
    <location>
        <begin position="580"/>
        <end position="601"/>
    </location>
</feature>